<proteinExistence type="predicted"/>
<name>N6WYJ9_THASP</name>
<protein>
    <recommendedName>
        <fullName evidence="4">Membrane protein insertase YidC</fullName>
    </recommendedName>
</protein>
<evidence type="ECO:0000313" key="3">
    <source>
        <dbReference type="Proteomes" id="UP000013042"/>
    </source>
</evidence>
<accession>N6WYJ9</accession>
<sequence length="66" mass="7016">MDQRRLILFLIFSFSLVMLWDGWIKQNQPPVAQQQAAAGSAAPADGAVPTPTLSATPGQPVVPGEQ</sequence>
<evidence type="ECO:0008006" key="4">
    <source>
        <dbReference type="Google" id="ProtNLM"/>
    </source>
</evidence>
<feature type="region of interest" description="Disordered" evidence="1">
    <location>
        <begin position="31"/>
        <end position="66"/>
    </location>
</feature>
<feature type="non-terminal residue" evidence="2">
    <location>
        <position position="66"/>
    </location>
</feature>
<gene>
    <name evidence="2" type="ORF">C665_19844</name>
</gene>
<comment type="caution">
    <text evidence="2">The sequence shown here is derived from an EMBL/GenBank/DDBJ whole genome shotgun (WGS) entry which is preliminary data.</text>
</comment>
<organism evidence="2 3">
    <name type="scientific">Thauera aminoaromatica S2</name>
    <dbReference type="NCBI Taxonomy" id="1234381"/>
    <lineage>
        <taxon>Bacteria</taxon>
        <taxon>Pseudomonadati</taxon>
        <taxon>Pseudomonadota</taxon>
        <taxon>Betaproteobacteria</taxon>
        <taxon>Rhodocyclales</taxon>
        <taxon>Zoogloeaceae</taxon>
        <taxon>Thauera</taxon>
    </lineage>
</organism>
<dbReference type="EMBL" id="AMXD01000276">
    <property type="protein sequence ID" value="ENO74451.1"/>
    <property type="molecule type" value="Genomic_DNA"/>
</dbReference>
<feature type="compositionally biased region" description="Low complexity" evidence="1">
    <location>
        <begin position="31"/>
        <end position="49"/>
    </location>
</feature>
<dbReference type="AlphaFoldDB" id="N6WYJ9"/>
<dbReference type="Proteomes" id="UP000013042">
    <property type="component" value="Unassembled WGS sequence"/>
</dbReference>
<evidence type="ECO:0000256" key="1">
    <source>
        <dbReference type="SAM" id="MobiDB-lite"/>
    </source>
</evidence>
<evidence type="ECO:0000313" key="2">
    <source>
        <dbReference type="EMBL" id="ENO74451.1"/>
    </source>
</evidence>
<reference evidence="2 3" key="1">
    <citation type="submission" date="2012-09" db="EMBL/GenBank/DDBJ databases">
        <title>Draft Genome Sequences of 6 Strains from Genus Thauera.</title>
        <authorList>
            <person name="Liu B."/>
            <person name="Shapleigh J.P."/>
            <person name="Frostegard A.H."/>
        </authorList>
    </citation>
    <scope>NUCLEOTIDE SEQUENCE [LARGE SCALE GENOMIC DNA]</scope>
    <source>
        <strain evidence="2 3">S2</strain>
    </source>
</reference>